<protein>
    <submittedName>
        <fullName evidence="1">Uncharacterized protein</fullName>
    </submittedName>
</protein>
<accession>A0A0G1WPS7</accession>
<name>A0A0G1WPS7_9BACT</name>
<proteinExistence type="predicted"/>
<dbReference type="AlphaFoldDB" id="A0A0G1WPS7"/>
<organism evidence="1 2">
    <name type="scientific">Candidatus Adlerbacteria bacterium GW2011_GWC1_50_9</name>
    <dbReference type="NCBI Taxonomy" id="1618608"/>
    <lineage>
        <taxon>Bacteria</taxon>
        <taxon>Candidatus Adleribacteriota</taxon>
    </lineage>
</organism>
<evidence type="ECO:0000313" key="2">
    <source>
        <dbReference type="Proteomes" id="UP000034201"/>
    </source>
</evidence>
<sequence length="177" mass="20049">MRNTPRQKSIIAIVISFLLIPASIAATWFLYREMQAIKTEIQTIRGGIASLEAENGAIRDFQAVRSRRADDIGRINKFFIEKDRPLAFIETIESLGRITQTALAIDAGGMSKESDYFTFRFAIDGDRENTFKFLSLLEQIPYNILISSFTVSPTEGDPQNPEARRTRLSLTIKARTR</sequence>
<dbReference type="EMBL" id="LCQQ01000022">
    <property type="protein sequence ID" value="KKW20806.1"/>
    <property type="molecule type" value="Genomic_DNA"/>
</dbReference>
<evidence type="ECO:0000313" key="1">
    <source>
        <dbReference type="EMBL" id="KKW20806.1"/>
    </source>
</evidence>
<comment type="caution">
    <text evidence="1">The sequence shown here is derived from an EMBL/GenBank/DDBJ whole genome shotgun (WGS) entry which is preliminary data.</text>
</comment>
<dbReference type="Proteomes" id="UP000034201">
    <property type="component" value="Unassembled WGS sequence"/>
</dbReference>
<reference evidence="1 2" key="1">
    <citation type="journal article" date="2015" name="Nature">
        <title>rRNA introns, odd ribosomes, and small enigmatic genomes across a large radiation of phyla.</title>
        <authorList>
            <person name="Brown C.T."/>
            <person name="Hug L.A."/>
            <person name="Thomas B.C."/>
            <person name="Sharon I."/>
            <person name="Castelle C.J."/>
            <person name="Singh A."/>
            <person name="Wilkins M.J."/>
            <person name="Williams K.H."/>
            <person name="Banfield J.F."/>
        </authorList>
    </citation>
    <scope>NUCLEOTIDE SEQUENCE [LARGE SCALE GENOMIC DNA]</scope>
</reference>
<gene>
    <name evidence="1" type="ORF">UY61_C0022G0003</name>
</gene>